<evidence type="ECO:0000313" key="6">
    <source>
        <dbReference type="EMBL" id="ORM92185.1"/>
    </source>
</evidence>
<dbReference type="PANTHER" id="PTHR38777">
    <property type="entry name" value="FELS-2 PROPHAGE PROTEIN"/>
    <property type="match status" value="1"/>
</dbReference>
<protein>
    <submittedName>
        <fullName evidence="6">Conjugal transfer protein TraR</fullName>
    </submittedName>
</protein>
<dbReference type="EMBL" id="MLJI01000001">
    <property type="protein sequence ID" value="ORM92185.1"/>
    <property type="molecule type" value="Genomic_DNA"/>
</dbReference>
<keyword evidence="3" id="KW-0862">Zinc</keyword>
<keyword evidence="1" id="KW-0479">Metal-binding</keyword>
<dbReference type="OrthoDB" id="962301at2"/>
<reference evidence="6 7" key="1">
    <citation type="journal article" date="2017" name="Antonie Van Leeuwenhoek">
        <title>Phylogenomic resolution of the bacterial genus Pantoea and its relationship with Erwinia and Tatumella.</title>
        <authorList>
            <person name="Palmer M."/>
            <person name="Steenkamp E.T."/>
            <person name="Coetzee M.P."/>
            <person name="Chan W.Y."/>
            <person name="van Zyl E."/>
            <person name="De Maayer P."/>
            <person name="Coutinho T.A."/>
            <person name="Blom J."/>
            <person name="Smits T.H."/>
            <person name="Duffy B."/>
            <person name="Venter S.N."/>
        </authorList>
    </citation>
    <scope>NUCLEOTIDE SEQUENCE [LARGE SCALE GENOMIC DNA]</scope>
    <source>
        <strain evidence="6 7">LMG 2657</strain>
    </source>
</reference>
<dbReference type="PANTHER" id="PTHR38777:SF1">
    <property type="entry name" value="DNAK SUPPRESSOR PROTEIN"/>
    <property type="match status" value="1"/>
</dbReference>
<feature type="zinc finger region" description="dksA C4-type" evidence="4">
    <location>
        <begin position="39"/>
        <end position="63"/>
    </location>
</feature>
<sequence length="85" mass="9136">MSDDLNDEMAQASTALFTQRGIDAVRAQVHSARPSKAFCECCGADIPVARQRAVPGVELCAGCQDVKERQDRHRAAGGRGMRYAG</sequence>
<dbReference type="PROSITE" id="PS01102">
    <property type="entry name" value="ZF_DKSA_1"/>
    <property type="match status" value="1"/>
</dbReference>
<dbReference type="Proteomes" id="UP000193749">
    <property type="component" value="Unassembled WGS sequence"/>
</dbReference>
<keyword evidence="7" id="KW-1185">Reference proteome</keyword>
<keyword evidence="2" id="KW-0863">Zinc-finger</keyword>
<dbReference type="Pfam" id="PF01258">
    <property type="entry name" value="zf-dskA_traR"/>
    <property type="match status" value="1"/>
</dbReference>
<dbReference type="GO" id="GO:1900378">
    <property type="term" value="P:positive regulation of secondary metabolite biosynthetic process"/>
    <property type="evidence" value="ECO:0007669"/>
    <property type="project" value="TreeGrafter"/>
</dbReference>
<dbReference type="RefSeq" id="WP_084871990.1">
    <property type="nucleotide sequence ID" value="NZ_MLJI01000001.1"/>
</dbReference>
<gene>
    <name evidence="6" type="ORF">HA50_01965</name>
</gene>
<accession>A0A1X1EQT5</accession>
<evidence type="ECO:0000256" key="2">
    <source>
        <dbReference type="ARBA" id="ARBA00022771"/>
    </source>
</evidence>
<feature type="domain" description="Zinc finger DksA/TraR C4-type" evidence="5">
    <location>
        <begin position="38"/>
        <end position="69"/>
    </location>
</feature>
<dbReference type="GO" id="GO:0008270">
    <property type="term" value="F:zinc ion binding"/>
    <property type="evidence" value="ECO:0007669"/>
    <property type="project" value="UniProtKB-KW"/>
</dbReference>
<dbReference type="AlphaFoldDB" id="A0A1X1EQT5"/>
<name>A0A1X1EQT5_PANCY</name>
<dbReference type="Gene3D" id="1.20.120.910">
    <property type="entry name" value="DksA, coiled-coil domain"/>
    <property type="match status" value="1"/>
</dbReference>
<dbReference type="STRING" id="55209.HA50_01965"/>
<evidence type="ECO:0000256" key="3">
    <source>
        <dbReference type="ARBA" id="ARBA00022833"/>
    </source>
</evidence>
<dbReference type="InterPro" id="IPR020458">
    <property type="entry name" value="Znf_DskA_TraR_CS"/>
</dbReference>
<evidence type="ECO:0000256" key="1">
    <source>
        <dbReference type="ARBA" id="ARBA00022723"/>
    </source>
</evidence>
<dbReference type="PROSITE" id="PS51128">
    <property type="entry name" value="ZF_DKSA_2"/>
    <property type="match status" value="1"/>
</dbReference>
<organism evidence="6 7">
    <name type="scientific">Pantoea cypripedii</name>
    <name type="common">Pectobacterium cypripedii</name>
    <name type="synonym">Erwinia cypripedii</name>
    <dbReference type="NCBI Taxonomy" id="55209"/>
    <lineage>
        <taxon>Bacteria</taxon>
        <taxon>Pseudomonadati</taxon>
        <taxon>Pseudomonadota</taxon>
        <taxon>Gammaproteobacteria</taxon>
        <taxon>Enterobacterales</taxon>
        <taxon>Erwiniaceae</taxon>
        <taxon>Pantoea</taxon>
    </lineage>
</organism>
<dbReference type="SUPFAM" id="SSF57716">
    <property type="entry name" value="Glucocorticoid receptor-like (DNA-binding domain)"/>
    <property type="match status" value="1"/>
</dbReference>
<evidence type="ECO:0000313" key="7">
    <source>
        <dbReference type="Proteomes" id="UP000193749"/>
    </source>
</evidence>
<dbReference type="InterPro" id="IPR000962">
    <property type="entry name" value="Znf_DskA_TraR"/>
</dbReference>
<evidence type="ECO:0000256" key="4">
    <source>
        <dbReference type="PROSITE-ProRule" id="PRU00510"/>
    </source>
</evidence>
<proteinExistence type="predicted"/>
<evidence type="ECO:0000259" key="5">
    <source>
        <dbReference type="Pfam" id="PF01258"/>
    </source>
</evidence>
<comment type="caution">
    <text evidence="6">The sequence shown here is derived from an EMBL/GenBank/DDBJ whole genome shotgun (WGS) entry which is preliminary data.</text>
</comment>